<feature type="region of interest" description="Disordered" evidence="2">
    <location>
        <begin position="508"/>
        <end position="549"/>
    </location>
</feature>
<feature type="compositionally biased region" description="Pro residues" evidence="2">
    <location>
        <begin position="512"/>
        <end position="528"/>
    </location>
</feature>
<protein>
    <recommendedName>
        <fullName evidence="5">Chromosome segregation ATPase</fullName>
    </recommendedName>
</protein>
<reference evidence="3 4" key="1">
    <citation type="submission" date="2024-09" db="EMBL/GenBank/DDBJ databases">
        <authorList>
            <person name="Sun Q."/>
            <person name="Mori K."/>
        </authorList>
    </citation>
    <scope>NUCLEOTIDE SEQUENCE [LARGE SCALE GENOMIC DNA]</scope>
    <source>
        <strain evidence="3 4">KCTC 42086</strain>
    </source>
</reference>
<keyword evidence="1" id="KW-0175">Coiled coil</keyword>
<keyword evidence="4" id="KW-1185">Reference proteome</keyword>
<gene>
    <name evidence="3" type="ORF">ACFHYO_15655</name>
</gene>
<feature type="non-terminal residue" evidence="3">
    <location>
        <position position="1"/>
    </location>
</feature>
<accession>A0ABV6T8F6</accession>
<evidence type="ECO:0000256" key="1">
    <source>
        <dbReference type="SAM" id="Coils"/>
    </source>
</evidence>
<sequence>ERERDLAAAEARREAEERERLAAQAAQQAADERRRRETVEQWEALRRERIDRAERRAARREEAERLKRDQWERERLEEAYYADEWRLQRDRDLSEGLLRDAVLGESLRLYWLGDERQFEELVGQSEALTALCSDPWHEEAAKVLEQGALDALRRGADWAETLREMAERLPQEAARLEAEAQVEAQRVALEAEAKRLEAAQAKCIQRRDDALAGGDLLAAASWEGNLRHWAGDMERHSAMGARLEALDVLLASLEGQSKPVNVLLNPDRVVVNVFDTLAAAAIEAIRAAADAGADWCDTCLLHLAEIEARLPGLVEAERAAEAERAEAAQKHAAWAEAVRLKEAQEAEVEIAAERERELAAAEARREAEVRERLAAQAARARAWAAEMSGGGLAALRHRAGAPARFADARDTALDAGDLARAGRAEAARQAWHGAATAARELMEEVEELEALKIDPLARAAATEIEPPMARAVVDEAAVGGGWADSLRTFIRDTIQTIRNVLAQFHARRAPSAPTPAPALAPAPRPDAPQPVATKPAPPAPAPKPPLPRIVFAELPSQGGLPSFRDWKRLARARLLWERHHNGGSGPLIDYLNGLAGEDRSYDHDRLFERLRANWQGNGTYRLALVGLLAGLGGSVDPATGYDYHPEPPPRFRPNSILVLEMAKARAQSDGKLTLSGAAAVVRAVAQSVPLTFEDVAYAASEFSRDAGVPLIWKMAQEPASKPAPAPPASGPSRREPDRGPGW</sequence>
<feature type="coiled-coil region" evidence="1">
    <location>
        <begin position="159"/>
        <end position="202"/>
    </location>
</feature>
<feature type="compositionally biased region" description="Pro residues" evidence="2">
    <location>
        <begin position="535"/>
        <end position="547"/>
    </location>
</feature>
<name>A0ABV6T8F6_9RHOB</name>
<feature type="compositionally biased region" description="Basic and acidic residues" evidence="2">
    <location>
        <begin position="30"/>
        <end position="39"/>
    </location>
</feature>
<evidence type="ECO:0000256" key="2">
    <source>
        <dbReference type="SAM" id="MobiDB-lite"/>
    </source>
</evidence>
<evidence type="ECO:0008006" key="5">
    <source>
        <dbReference type="Google" id="ProtNLM"/>
    </source>
</evidence>
<feature type="region of interest" description="Disordered" evidence="2">
    <location>
        <begin position="715"/>
        <end position="742"/>
    </location>
</feature>
<feature type="compositionally biased region" description="Basic and acidic residues" evidence="2">
    <location>
        <begin position="1"/>
        <end position="21"/>
    </location>
</feature>
<evidence type="ECO:0000313" key="4">
    <source>
        <dbReference type="Proteomes" id="UP001589920"/>
    </source>
</evidence>
<feature type="compositionally biased region" description="Basic and acidic residues" evidence="2">
    <location>
        <begin position="732"/>
        <end position="742"/>
    </location>
</feature>
<dbReference type="EMBL" id="JBHMQU010000093">
    <property type="protein sequence ID" value="MFC0813535.1"/>
    <property type="molecule type" value="Genomic_DNA"/>
</dbReference>
<feature type="region of interest" description="Disordered" evidence="2">
    <location>
        <begin position="1"/>
        <end position="39"/>
    </location>
</feature>
<comment type="caution">
    <text evidence="3">The sequence shown here is derived from an EMBL/GenBank/DDBJ whole genome shotgun (WGS) entry which is preliminary data.</text>
</comment>
<organism evidence="3 4">
    <name type="scientific">Paracoccus panacisoli</name>
    <dbReference type="NCBI Taxonomy" id="1510163"/>
    <lineage>
        <taxon>Bacteria</taxon>
        <taxon>Pseudomonadati</taxon>
        <taxon>Pseudomonadota</taxon>
        <taxon>Alphaproteobacteria</taxon>
        <taxon>Rhodobacterales</taxon>
        <taxon>Paracoccaceae</taxon>
        <taxon>Paracoccus</taxon>
    </lineage>
</organism>
<dbReference type="Proteomes" id="UP001589920">
    <property type="component" value="Unassembled WGS sequence"/>
</dbReference>
<proteinExistence type="predicted"/>
<evidence type="ECO:0000313" key="3">
    <source>
        <dbReference type="EMBL" id="MFC0813535.1"/>
    </source>
</evidence>